<dbReference type="InterPro" id="IPR012469">
    <property type="entry name" value="DUF1688"/>
</dbReference>
<comment type="caution">
    <text evidence="1">The sequence shown here is derived from an EMBL/GenBank/DDBJ whole genome shotgun (WGS) entry which is preliminary data.</text>
</comment>
<dbReference type="EMBL" id="BARS01013962">
    <property type="protein sequence ID" value="GAF88594.1"/>
    <property type="molecule type" value="Genomic_DNA"/>
</dbReference>
<reference evidence="1" key="1">
    <citation type="journal article" date="2014" name="Front. Microbiol.">
        <title>High frequency of phylogenetically diverse reductive dehalogenase-homologous genes in deep subseafloor sedimentary metagenomes.</title>
        <authorList>
            <person name="Kawai M."/>
            <person name="Futagami T."/>
            <person name="Toyoda A."/>
            <person name="Takaki Y."/>
            <person name="Nishi S."/>
            <person name="Hori S."/>
            <person name="Arai W."/>
            <person name="Tsubouchi T."/>
            <person name="Morono Y."/>
            <person name="Uchiyama I."/>
            <person name="Ito T."/>
            <person name="Fujiyama A."/>
            <person name="Inagaki F."/>
            <person name="Takami H."/>
        </authorList>
    </citation>
    <scope>NUCLEOTIDE SEQUENCE</scope>
    <source>
        <strain evidence="1">Expedition CK06-06</strain>
    </source>
</reference>
<organism evidence="1">
    <name type="scientific">marine sediment metagenome</name>
    <dbReference type="NCBI Taxonomy" id="412755"/>
    <lineage>
        <taxon>unclassified sequences</taxon>
        <taxon>metagenomes</taxon>
        <taxon>ecological metagenomes</taxon>
    </lineage>
</organism>
<accession>X0T5W0</accession>
<dbReference type="PANTHER" id="PTHR31687:SF3">
    <property type="entry name" value="PROTEIN URG3"/>
    <property type="match status" value="1"/>
</dbReference>
<protein>
    <submittedName>
        <fullName evidence="1">Uncharacterized protein</fullName>
    </submittedName>
</protein>
<name>X0T5W0_9ZZZZ</name>
<dbReference type="PANTHER" id="PTHR31687">
    <property type="match status" value="1"/>
</dbReference>
<proteinExistence type="predicted"/>
<feature type="non-terminal residue" evidence="1">
    <location>
        <position position="1"/>
    </location>
</feature>
<feature type="non-terminal residue" evidence="1">
    <location>
        <position position="109"/>
    </location>
</feature>
<dbReference type="Pfam" id="PF07958">
    <property type="entry name" value="DUF1688"/>
    <property type="match status" value="1"/>
</dbReference>
<dbReference type="AlphaFoldDB" id="X0T5W0"/>
<evidence type="ECO:0000313" key="1">
    <source>
        <dbReference type="EMBL" id="GAF88594.1"/>
    </source>
</evidence>
<sequence>ALGPVWPSRMTLGGIALGDCWRHPALKTTDATSELMPLHKLSQWLTYSLIEPLQRAGLEVTDIDGLTGLAEYRNGGLFVDTGVLVLRDPADTGRDHAVDSALVVEWRAL</sequence>
<gene>
    <name evidence="1" type="ORF">S01H1_23883</name>
</gene>